<dbReference type="Gene3D" id="3.40.50.1820">
    <property type="entry name" value="alpha/beta hydrolase"/>
    <property type="match status" value="1"/>
</dbReference>
<protein>
    <submittedName>
        <fullName evidence="2">Uncharacterized protein</fullName>
    </submittedName>
</protein>
<dbReference type="AlphaFoldDB" id="A0A6G1KWX0"/>
<accession>A0A6G1KWX0</accession>
<dbReference type="EMBL" id="ML995899">
    <property type="protein sequence ID" value="KAF2765173.1"/>
    <property type="molecule type" value="Genomic_DNA"/>
</dbReference>
<evidence type="ECO:0000313" key="3">
    <source>
        <dbReference type="Proteomes" id="UP000799436"/>
    </source>
</evidence>
<sequence length="99" mass="11150">MHSRTRAHHYHTLPLTHNPATTQIPPSPQRQGVLGRTLGRVRARVLVMPSRTDRYFPSEDSEEEVRVLREGRLRVVETIWGLVAGGGGGAREDTEVMVR</sequence>
<organism evidence="2 3">
    <name type="scientific">Teratosphaeria nubilosa</name>
    <dbReference type="NCBI Taxonomy" id="161662"/>
    <lineage>
        <taxon>Eukaryota</taxon>
        <taxon>Fungi</taxon>
        <taxon>Dikarya</taxon>
        <taxon>Ascomycota</taxon>
        <taxon>Pezizomycotina</taxon>
        <taxon>Dothideomycetes</taxon>
        <taxon>Dothideomycetidae</taxon>
        <taxon>Mycosphaerellales</taxon>
        <taxon>Teratosphaeriaceae</taxon>
        <taxon>Teratosphaeria</taxon>
    </lineage>
</organism>
<dbReference type="OrthoDB" id="9972683at2759"/>
<name>A0A6G1KWX0_9PEZI</name>
<evidence type="ECO:0000256" key="1">
    <source>
        <dbReference type="SAM" id="MobiDB-lite"/>
    </source>
</evidence>
<evidence type="ECO:0000313" key="2">
    <source>
        <dbReference type="EMBL" id="KAF2765173.1"/>
    </source>
</evidence>
<dbReference type="SUPFAM" id="SSF53474">
    <property type="entry name" value="alpha/beta-Hydrolases"/>
    <property type="match status" value="1"/>
</dbReference>
<reference evidence="2" key="1">
    <citation type="journal article" date="2020" name="Stud. Mycol.">
        <title>101 Dothideomycetes genomes: a test case for predicting lifestyles and emergence of pathogens.</title>
        <authorList>
            <person name="Haridas S."/>
            <person name="Albert R."/>
            <person name="Binder M."/>
            <person name="Bloem J."/>
            <person name="Labutti K."/>
            <person name="Salamov A."/>
            <person name="Andreopoulos B."/>
            <person name="Baker S."/>
            <person name="Barry K."/>
            <person name="Bills G."/>
            <person name="Bluhm B."/>
            <person name="Cannon C."/>
            <person name="Castanera R."/>
            <person name="Culley D."/>
            <person name="Daum C."/>
            <person name="Ezra D."/>
            <person name="Gonzalez J."/>
            <person name="Henrissat B."/>
            <person name="Kuo A."/>
            <person name="Liang C."/>
            <person name="Lipzen A."/>
            <person name="Lutzoni F."/>
            <person name="Magnuson J."/>
            <person name="Mondo S."/>
            <person name="Nolan M."/>
            <person name="Ohm R."/>
            <person name="Pangilinan J."/>
            <person name="Park H.-J."/>
            <person name="Ramirez L."/>
            <person name="Alfaro M."/>
            <person name="Sun H."/>
            <person name="Tritt A."/>
            <person name="Yoshinaga Y."/>
            <person name="Zwiers L.-H."/>
            <person name="Turgeon B."/>
            <person name="Goodwin S."/>
            <person name="Spatafora J."/>
            <person name="Crous P."/>
            <person name="Grigoriev I."/>
        </authorList>
    </citation>
    <scope>NUCLEOTIDE SEQUENCE</scope>
    <source>
        <strain evidence="2">CBS 116005</strain>
    </source>
</reference>
<feature type="compositionally biased region" description="Basic residues" evidence="1">
    <location>
        <begin position="1"/>
        <end position="11"/>
    </location>
</feature>
<gene>
    <name evidence="2" type="ORF">EJ03DRAFT_355114</name>
</gene>
<proteinExistence type="predicted"/>
<dbReference type="InterPro" id="IPR029058">
    <property type="entry name" value="AB_hydrolase_fold"/>
</dbReference>
<keyword evidence="3" id="KW-1185">Reference proteome</keyword>
<dbReference type="Proteomes" id="UP000799436">
    <property type="component" value="Unassembled WGS sequence"/>
</dbReference>
<feature type="region of interest" description="Disordered" evidence="1">
    <location>
        <begin position="1"/>
        <end position="32"/>
    </location>
</feature>